<reference evidence="2" key="2">
    <citation type="submission" date="2023-05" db="EMBL/GenBank/DDBJ databases">
        <authorList>
            <consortium name="Lawrence Berkeley National Laboratory"/>
            <person name="Steindorff A."/>
            <person name="Hensen N."/>
            <person name="Bonometti L."/>
            <person name="Westerberg I."/>
            <person name="Brannstrom I.O."/>
            <person name="Guillou S."/>
            <person name="Cros-Aarteil S."/>
            <person name="Calhoun S."/>
            <person name="Haridas S."/>
            <person name="Kuo A."/>
            <person name="Mondo S."/>
            <person name="Pangilinan J."/>
            <person name="Riley R."/>
            <person name="Labutti K."/>
            <person name="Andreopoulos B."/>
            <person name="Lipzen A."/>
            <person name="Chen C."/>
            <person name="Yanf M."/>
            <person name="Daum C."/>
            <person name="Ng V."/>
            <person name="Clum A."/>
            <person name="Ohm R."/>
            <person name="Martin F."/>
            <person name="Silar P."/>
            <person name="Natvig D."/>
            <person name="Lalanne C."/>
            <person name="Gautier V."/>
            <person name="Ament-Velasquez S.L."/>
            <person name="Kruys A."/>
            <person name="Hutchinson M.I."/>
            <person name="Powell A.J."/>
            <person name="Barry K."/>
            <person name="Miller A.N."/>
            <person name="Grigoriev I.V."/>
            <person name="Debuchy R."/>
            <person name="Gladieux P."/>
            <person name="Thoren M.H."/>
            <person name="Johannesson H."/>
        </authorList>
    </citation>
    <scope>NUCLEOTIDE SEQUENCE</scope>
    <source>
        <strain evidence="2">CBS 892.96</strain>
    </source>
</reference>
<evidence type="ECO:0000313" key="2">
    <source>
        <dbReference type="EMBL" id="KAK4174191.1"/>
    </source>
</evidence>
<evidence type="ECO:0000256" key="1">
    <source>
        <dbReference type="SAM" id="MobiDB-lite"/>
    </source>
</evidence>
<protein>
    <submittedName>
        <fullName evidence="2">Uncharacterized protein</fullName>
    </submittedName>
</protein>
<feature type="region of interest" description="Disordered" evidence="1">
    <location>
        <begin position="96"/>
        <end position="118"/>
    </location>
</feature>
<comment type="caution">
    <text evidence="2">The sequence shown here is derived from an EMBL/GenBank/DDBJ whole genome shotgun (WGS) entry which is preliminary data.</text>
</comment>
<name>A0AAN6W300_9PEZI</name>
<dbReference type="Proteomes" id="UP001302321">
    <property type="component" value="Unassembled WGS sequence"/>
</dbReference>
<proteinExistence type="predicted"/>
<sequence>MRDSQVVKEVRVLLNNNSQAAKRLTTRNLTSTILTLREETSIHKADAERHRLNVQKAQEARKRRKLNREDSNSKLLRLRALKEARIEWRVVEEDVAPKEDVEQPEEAQTVRRSARHRV</sequence>
<accession>A0AAN6W300</accession>
<dbReference type="EMBL" id="MU866295">
    <property type="protein sequence ID" value="KAK4174191.1"/>
    <property type="molecule type" value="Genomic_DNA"/>
</dbReference>
<reference evidence="2" key="1">
    <citation type="journal article" date="2023" name="Mol. Phylogenet. Evol.">
        <title>Genome-scale phylogeny and comparative genomics of the fungal order Sordariales.</title>
        <authorList>
            <person name="Hensen N."/>
            <person name="Bonometti L."/>
            <person name="Westerberg I."/>
            <person name="Brannstrom I.O."/>
            <person name="Guillou S."/>
            <person name="Cros-Aarteil S."/>
            <person name="Calhoun S."/>
            <person name="Haridas S."/>
            <person name="Kuo A."/>
            <person name="Mondo S."/>
            <person name="Pangilinan J."/>
            <person name="Riley R."/>
            <person name="LaButti K."/>
            <person name="Andreopoulos B."/>
            <person name="Lipzen A."/>
            <person name="Chen C."/>
            <person name="Yan M."/>
            <person name="Daum C."/>
            <person name="Ng V."/>
            <person name="Clum A."/>
            <person name="Steindorff A."/>
            <person name="Ohm R.A."/>
            <person name="Martin F."/>
            <person name="Silar P."/>
            <person name="Natvig D.O."/>
            <person name="Lalanne C."/>
            <person name="Gautier V."/>
            <person name="Ament-Velasquez S.L."/>
            <person name="Kruys A."/>
            <person name="Hutchinson M.I."/>
            <person name="Powell A.J."/>
            <person name="Barry K."/>
            <person name="Miller A.N."/>
            <person name="Grigoriev I.V."/>
            <person name="Debuchy R."/>
            <person name="Gladieux P."/>
            <person name="Hiltunen Thoren M."/>
            <person name="Johannesson H."/>
        </authorList>
    </citation>
    <scope>NUCLEOTIDE SEQUENCE</scope>
    <source>
        <strain evidence="2">CBS 892.96</strain>
    </source>
</reference>
<organism evidence="2 3">
    <name type="scientific">Triangularia setosa</name>
    <dbReference type="NCBI Taxonomy" id="2587417"/>
    <lineage>
        <taxon>Eukaryota</taxon>
        <taxon>Fungi</taxon>
        <taxon>Dikarya</taxon>
        <taxon>Ascomycota</taxon>
        <taxon>Pezizomycotina</taxon>
        <taxon>Sordariomycetes</taxon>
        <taxon>Sordariomycetidae</taxon>
        <taxon>Sordariales</taxon>
        <taxon>Podosporaceae</taxon>
        <taxon>Triangularia</taxon>
    </lineage>
</organism>
<dbReference type="AlphaFoldDB" id="A0AAN6W300"/>
<keyword evidence="3" id="KW-1185">Reference proteome</keyword>
<evidence type="ECO:0000313" key="3">
    <source>
        <dbReference type="Proteomes" id="UP001302321"/>
    </source>
</evidence>
<gene>
    <name evidence="2" type="ORF">QBC36DRAFT_292658</name>
</gene>